<dbReference type="STRING" id="306540.SAMN05421839_12554"/>
<dbReference type="InterPro" id="IPR011990">
    <property type="entry name" value="TPR-like_helical_dom_sf"/>
</dbReference>
<dbReference type="Proteomes" id="UP000321547">
    <property type="component" value="Unassembled WGS sequence"/>
</dbReference>
<evidence type="ECO:0008006" key="5">
    <source>
        <dbReference type="Google" id="ProtNLM"/>
    </source>
</evidence>
<dbReference type="SMART" id="SM00671">
    <property type="entry name" value="SEL1"/>
    <property type="match status" value="5"/>
</dbReference>
<accession>A0A1I5QYV5</accession>
<dbReference type="SUPFAM" id="SSF81901">
    <property type="entry name" value="HCP-like"/>
    <property type="match status" value="1"/>
</dbReference>
<gene>
    <name evidence="1" type="ORF">HHA03_15150</name>
    <name evidence="2" type="ORF">SAMN05421839_12554</name>
</gene>
<dbReference type="EMBL" id="FOXC01000025">
    <property type="protein sequence ID" value="SFP51435.1"/>
    <property type="molecule type" value="Genomic_DNA"/>
</dbReference>
<dbReference type="InterPro" id="IPR052945">
    <property type="entry name" value="Mitotic_Regulator"/>
</dbReference>
<dbReference type="InterPro" id="IPR006597">
    <property type="entry name" value="Sel1-like"/>
</dbReference>
<sequence>MLDMDSKQLLLKNGYKEVVKLLNHLTLSSNFSKDLRAIFKICVTSPEDLSDNIYILYRQLMNLETFDEHYTELIVRDLNTVLLEMLNSNNASVNLYLSNDQEEKAIALYQQAVNGHADAQVALAHFYKSIDCDKWAFNWFKHAAELGNAEAFYWLGNEYFVGQVVDHNLEETFLNYKKAAELGHGDALNNYADMYLRGEYVEKDEEKALKIFKQAADEGVPEAMYTLGYMYENGVGTEINPVLSREWFIKSAHHGDDFAANKLGHEAIELGKSIEALTWYQLAAERGDSYGEYNLGHCYENGIGTQVNMKKAKYWYRLAALKGDRQAKDRIKVIEKLL</sequence>
<dbReference type="AlphaFoldDB" id="A0A1I5QYV5"/>
<name>A0A1I5QYV5_9BACI</name>
<dbReference type="EMBL" id="BJWI01000021">
    <property type="protein sequence ID" value="GEM01983.1"/>
    <property type="molecule type" value="Genomic_DNA"/>
</dbReference>
<evidence type="ECO:0000313" key="4">
    <source>
        <dbReference type="Proteomes" id="UP000321547"/>
    </source>
</evidence>
<dbReference type="Proteomes" id="UP000242243">
    <property type="component" value="Unassembled WGS sequence"/>
</dbReference>
<organism evidence="2 3">
    <name type="scientific">Halolactibacillus halophilus</name>
    <dbReference type="NCBI Taxonomy" id="306540"/>
    <lineage>
        <taxon>Bacteria</taxon>
        <taxon>Bacillati</taxon>
        <taxon>Bacillota</taxon>
        <taxon>Bacilli</taxon>
        <taxon>Bacillales</taxon>
        <taxon>Bacillaceae</taxon>
        <taxon>Halolactibacillus</taxon>
    </lineage>
</organism>
<dbReference type="PANTHER" id="PTHR43628:SF1">
    <property type="entry name" value="CHITIN SYNTHASE REGULATORY FACTOR 2-RELATED"/>
    <property type="match status" value="1"/>
</dbReference>
<reference evidence="1 4" key="2">
    <citation type="submission" date="2019-07" db="EMBL/GenBank/DDBJ databases">
        <title>Whole genome shotgun sequence of Halolactibacillus halophilus NBRC 100868.</title>
        <authorList>
            <person name="Hosoyama A."/>
            <person name="Uohara A."/>
            <person name="Ohji S."/>
            <person name="Ichikawa N."/>
        </authorList>
    </citation>
    <scope>NUCLEOTIDE SEQUENCE [LARGE SCALE GENOMIC DNA]</scope>
    <source>
        <strain evidence="1 4">NBRC 100868</strain>
    </source>
</reference>
<evidence type="ECO:0000313" key="3">
    <source>
        <dbReference type="Proteomes" id="UP000242243"/>
    </source>
</evidence>
<dbReference type="PANTHER" id="PTHR43628">
    <property type="entry name" value="ACTIVATOR OF C KINASE PROTEIN 1-RELATED"/>
    <property type="match status" value="1"/>
</dbReference>
<dbReference type="Pfam" id="PF08238">
    <property type="entry name" value="Sel1"/>
    <property type="match status" value="7"/>
</dbReference>
<reference evidence="2 3" key="1">
    <citation type="submission" date="2016-10" db="EMBL/GenBank/DDBJ databases">
        <authorList>
            <person name="de Groot N.N."/>
        </authorList>
    </citation>
    <scope>NUCLEOTIDE SEQUENCE [LARGE SCALE GENOMIC DNA]</scope>
    <source>
        <strain evidence="2 3">DSM 17073</strain>
    </source>
</reference>
<evidence type="ECO:0000313" key="2">
    <source>
        <dbReference type="EMBL" id="SFP51435.1"/>
    </source>
</evidence>
<keyword evidence="4" id="KW-1185">Reference proteome</keyword>
<proteinExistence type="predicted"/>
<protein>
    <recommendedName>
        <fullName evidence="5">TPR repeat</fullName>
    </recommendedName>
</protein>
<evidence type="ECO:0000313" key="1">
    <source>
        <dbReference type="EMBL" id="GEM01983.1"/>
    </source>
</evidence>
<dbReference type="Gene3D" id="1.25.40.10">
    <property type="entry name" value="Tetratricopeptide repeat domain"/>
    <property type="match status" value="2"/>
</dbReference>